<evidence type="ECO:0000313" key="4">
    <source>
        <dbReference type="WBParaSite" id="SCUD_0001403201-mRNA-1"/>
    </source>
</evidence>
<evidence type="ECO:0000313" key="3">
    <source>
        <dbReference type="Proteomes" id="UP000279833"/>
    </source>
</evidence>
<dbReference type="AlphaFoldDB" id="A0A183KG82"/>
<dbReference type="WBParaSite" id="SCUD_0001403201-mRNA-1">
    <property type="protein sequence ID" value="SCUD_0001403201-mRNA-1"/>
    <property type="gene ID" value="SCUD_0001403201"/>
</dbReference>
<reference evidence="2 3" key="2">
    <citation type="submission" date="2018-11" db="EMBL/GenBank/DDBJ databases">
        <authorList>
            <consortium name="Pathogen Informatics"/>
        </authorList>
    </citation>
    <scope>NUCLEOTIDE SEQUENCE [LARGE SCALE GENOMIC DNA]</scope>
    <source>
        <strain evidence="2">Dakar</strain>
        <strain evidence="3">Dakar, Senegal</strain>
    </source>
</reference>
<evidence type="ECO:0000313" key="2">
    <source>
        <dbReference type="EMBL" id="VDP54975.1"/>
    </source>
</evidence>
<proteinExistence type="predicted"/>
<keyword evidence="3" id="KW-1185">Reference proteome</keyword>
<sequence>MSALQPQVPPLLSIDITGYSKRRPARTLHSTPPLSTRLPQI</sequence>
<name>A0A183KG82_9TREM</name>
<evidence type="ECO:0000256" key="1">
    <source>
        <dbReference type="SAM" id="MobiDB-lite"/>
    </source>
</evidence>
<protein>
    <submittedName>
        <fullName evidence="2 4">Uncharacterized protein</fullName>
    </submittedName>
</protein>
<dbReference type="EMBL" id="UZAK01036350">
    <property type="protein sequence ID" value="VDP54975.1"/>
    <property type="molecule type" value="Genomic_DNA"/>
</dbReference>
<accession>A0A183KG82</accession>
<reference evidence="4" key="1">
    <citation type="submission" date="2016-06" db="UniProtKB">
        <authorList>
            <consortium name="WormBaseParasite"/>
        </authorList>
    </citation>
    <scope>IDENTIFICATION</scope>
</reference>
<feature type="region of interest" description="Disordered" evidence="1">
    <location>
        <begin position="22"/>
        <end position="41"/>
    </location>
</feature>
<feature type="compositionally biased region" description="Polar residues" evidence="1">
    <location>
        <begin position="28"/>
        <end position="41"/>
    </location>
</feature>
<dbReference type="Proteomes" id="UP000279833">
    <property type="component" value="Unassembled WGS sequence"/>
</dbReference>
<organism evidence="4">
    <name type="scientific">Schistosoma curassoni</name>
    <dbReference type="NCBI Taxonomy" id="6186"/>
    <lineage>
        <taxon>Eukaryota</taxon>
        <taxon>Metazoa</taxon>
        <taxon>Spiralia</taxon>
        <taxon>Lophotrochozoa</taxon>
        <taxon>Platyhelminthes</taxon>
        <taxon>Trematoda</taxon>
        <taxon>Digenea</taxon>
        <taxon>Strigeidida</taxon>
        <taxon>Schistosomatoidea</taxon>
        <taxon>Schistosomatidae</taxon>
        <taxon>Schistosoma</taxon>
    </lineage>
</organism>
<gene>
    <name evidence="2" type="ORF">SCUD_LOCUS14030</name>
</gene>